<accession>A0A1L7RKG1</accession>
<gene>
    <name evidence="2" type="ORF">AAM4_0748</name>
</gene>
<sequence>MNQHLRTGRLATTTLDELNAAAGLLTRVDRKYLLPLTTAQAVVDALEGQARALAIDGQRRFAYASAYFDTPGLDAYLLAARKRRRRFKVRTRSYLDSGICFLEVKTRGARGATVKQRMPYALDDADRLTAEGRAFVAGCLERAQVCSPGHAAALADSLVPVLATSYERTTLHLPQARARVTVDTGLTWTDLSADGAPVREASADGLVIVETKNPATPSPADRLLWAQGHRPAKISKFATGMALLHPELPANKWRRVLGRELADAQDSQLGRLAFAA</sequence>
<dbReference type="InterPro" id="IPR033469">
    <property type="entry name" value="CYTH-like_dom_sf"/>
</dbReference>
<evidence type="ECO:0000313" key="2">
    <source>
        <dbReference type="EMBL" id="CED90580.1"/>
    </source>
</evidence>
<evidence type="ECO:0000259" key="1">
    <source>
        <dbReference type="Pfam" id="PF09359"/>
    </source>
</evidence>
<protein>
    <submittedName>
        <fullName evidence="2">VTC domain protein</fullName>
    </submittedName>
</protein>
<dbReference type="EMBL" id="LK995478">
    <property type="protein sequence ID" value="CED90580.1"/>
    <property type="molecule type" value="Genomic_DNA"/>
</dbReference>
<organism evidence="2">
    <name type="scientific">Actinomyces succiniciruminis</name>
    <dbReference type="NCBI Taxonomy" id="1522002"/>
    <lineage>
        <taxon>Bacteria</taxon>
        <taxon>Bacillati</taxon>
        <taxon>Actinomycetota</taxon>
        <taxon>Actinomycetes</taxon>
        <taxon>Actinomycetales</taxon>
        <taxon>Actinomycetaceae</taxon>
        <taxon>Actinomyces</taxon>
    </lineage>
</organism>
<dbReference type="RefSeq" id="WP_210579196.1">
    <property type="nucleotide sequence ID" value="NZ_LK995478.1"/>
</dbReference>
<dbReference type="Pfam" id="PF09359">
    <property type="entry name" value="VTC"/>
    <property type="match status" value="1"/>
</dbReference>
<dbReference type="SUPFAM" id="SSF55154">
    <property type="entry name" value="CYTH-like phosphatases"/>
    <property type="match status" value="1"/>
</dbReference>
<feature type="domain" description="VTC" evidence="1">
    <location>
        <begin position="27"/>
        <end position="245"/>
    </location>
</feature>
<dbReference type="Gene3D" id="3.20.100.30">
    <property type="entry name" value="VTC, catalytic tunnel domain"/>
    <property type="match status" value="1"/>
</dbReference>
<dbReference type="CDD" id="cd07750">
    <property type="entry name" value="PolyPPase_VTC_like"/>
    <property type="match status" value="1"/>
</dbReference>
<reference evidence="2" key="1">
    <citation type="submission" date="2014-07" db="EMBL/GenBank/DDBJ databases">
        <authorList>
            <person name="Zhang J.E."/>
            <person name="Yang H."/>
            <person name="Guo J."/>
            <person name="Deng Z."/>
            <person name="Luo H."/>
            <person name="Luo M."/>
            <person name="Zhao B."/>
        </authorList>
    </citation>
    <scope>NUCLEOTIDE SEQUENCE</scope>
    <source>
        <strain evidence="2">AM4</strain>
    </source>
</reference>
<proteinExistence type="predicted"/>
<name>A0A1L7RKG1_9ACTO</name>
<dbReference type="GO" id="GO:0006799">
    <property type="term" value="P:polyphosphate biosynthetic process"/>
    <property type="evidence" value="ECO:0007669"/>
    <property type="project" value="UniProtKB-ARBA"/>
</dbReference>
<dbReference type="AlphaFoldDB" id="A0A1L7RKG1"/>
<dbReference type="InterPro" id="IPR018966">
    <property type="entry name" value="VTC_domain"/>
</dbReference>
<dbReference type="InterPro" id="IPR042267">
    <property type="entry name" value="VTC_sf"/>
</dbReference>